<dbReference type="Pfam" id="PF00857">
    <property type="entry name" value="Isochorismatase"/>
    <property type="match status" value="1"/>
</dbReference>
<dbReference type="InterPro" id="IPR000868">
    <property type="entry name" value="Isochorismatase-like_dom"/>
</dbReference>
<dbReference type="GO" id="GO:0016787">
    <property type="term" value="F:hydrolase activity"/>
    <property type="evidence" value="ECO:0007669"/>
    <property type="project" value="UniProtKB-KW"/>
</dbReference>
<dbReference type="KEGG" id="aon:DEH84_00665"/>
<dbReference type="PANTHER" id="PTHR14119">
    <property type="entry name" value="HYDROLASE"/>
    <property type="match status" value="1"/>
</dbReference>
<organism evidence="2 3">
    <name type="scientific">Aquabacterium olei</name>
    <dbReference type="NCBI Taxonomy" id="1296669"/>
    <lineage>
        <taxon>Bacteria</taxon>
        <taxon>Pseudomonadati</taxon>
        <taxon>Pseudomonadota</taxon>
        <taxon>Betaproteobacteria</taxon>
        <taxon>Burkholderiales</taxon>
        <taxon>Aquabacterium</taxon>
    </lineage>
</organism>
<proteinExistence type="predicted"/>
<dbReference type="InterPro" id="IPR050993">
    <property type="entry name" value="Isochorismatase_domain"/>
</dbReference>
<dbReference type="PANTHER" id="PTHR14119:SF3">
    <property type="entry name" value="ISOCHORISMATASE DOMAIN-CONTAINING PROTEIN 2"/>
    <property type="match status" value="1"/>
</dbReference>
<sequence length="184" mass="19379">MLIRADDALLLVVDLQDRLMPALAEGDATARHALDLMATAAELDVPIVVSEHCVDKLGGSLPTVRDAAHATGATIVNKTHFSCASEPGFLGMLERLGRRQVVLVGAEAHVCVMQTGLSLLAAGHAVFVVADAVASRDPAQKALALQRLQGAGAAVVSSEMVMFEWLGCANHPAFRQVLPRIKRG</sequence>
<dbReference type="Gene3D" id="3.40.50.850">
    <property type="entry name" value="Isochorismatase-like"/>
    <property type="match status" value="1"/>
</dbReference>
<evidence type="ECO:0000313" key="2">
    <source>
        <dbReference type="EMBL" id="AWI52123.1"/>
    </source>
</evidence>
<keyword evidence="3" id="KW-1185">Reference proteome</keyword>
<dbReference type="InterPro" id="IPR036380">
    <property type="entry name" value="Isochorismatase-like_sf"/>
</dbReference>
<evidence type="ECO:0000313" key="3">
    <source>
        <dbReference type="Proteomes" id="UP000244892"/>
    </source>
</evidence>
<name>A0A2U8FMD9_9BURK</name>
<dbReference type="OrthoDB" id="9796958at2"/>
<dbReference type="RefSeq" id="WP_109033841.1">
    <property type="nucleotide sequence ID" value="NZ_CP029210.1"/>
</dbReference>
<dbReference type="SUPFAM" id="SSF52499">
    <property type="entry name" value="Isochorismatase-like hydrolases"/>
    <property type="match status" value="1"/>
</dbReference>
<evidence type="ECO:0000259" key="1">
    <source>
        <dbReference type="Pfam" id="PF00857"/>
    </source>
</evidence>
<protein>
    <submittedName>
        <fullName evidence="2">Hydrolase</fullName>
    </submittedName>
</protein>
<dbReference type="AlphaFoldDB" id="A0A2U8FMD9"/>
<dbReference type="EMBL" id="CP029210">
    <property type="protein sequence ID" value="AWI52123.1"/>
    <property type="molecule type" value="Genomic_DNA"/>
</dbReference>
<dbReference type="Proteomes" id="UP000244892">
    <property type="component" value="Chromosome"/>
</dbReference>
<accession>A0A2U8FMD9</accession>
<gene>
    <name evidence="2" type="ORF">DEH84_00665</name>
</gene>
<keyword evidence="2" id="KW-0378">Hydrolase</keyword>
<feature type="domain" description="Isochorismatase-like" evidence="1">
    <location>
        <begin position="9"/>
        <end position="159"/>
    </location>
</feature>
<reference evidence="2 3" key="1">
    <citation type="submission" date="2018-05" db="EMBL/GenBank/DDBJ databases">
        <title>complete genome sequence of Aquabacterium olei NBRC 110486.</title>
        <authorList>
            <person name="Tang B."/>
            <person name="Chang J."/>
            <person name="Zhang L."/>
            <person name="Yang H."/>
        </authorList>
    </citation>
    <scope>NUCLEOTIDE SEQUENCE [LARGE SCALE GENOMIC DNA]</scope>
    <source>
        <strain evidence="2 3">NBRC 110486</strain>
    </source>
</reference>